<dbReference type="Gene3D" id="1.40.20.10">
    <property type="entry name" value="CHAD domain"/>
    <property type="match status" value="1"/>
</dbReference>
<dbReference type="EMBL" id="CP080590">
    <property type="protein sequence ID" value="QYO75141.1"/>
    <property type="molecule type" value="Genomic_DNA"/>
</dbReference>
<proteinExistence type="predicted"/>
<dbReference type="Proteomes" id="UP000825799">
    <property type="component" value="Chromosome"/>
</dbReference>
<sequence length="296" mass="33265">MAYAFIHSDNVADQVRAVADEQIDKVLRSIVGSADFDETVHTLRKASKKLRALLRLVRPHFAAFRDENDAIKAIAERFSTARDAAVMVTTLDTIIERAGDGMEADETASCAEIREKLRARAGHLRQQMGEEVLLASAREDFEALKARVGGWHFESKGEALVLAGLERTYRKSRKCMDDVFTDPTALRLHDWRKAAKAHWYHVRLLQRGAPAVLDGLVMRLEELGGLLGDHHNLAVLEDWLRSGTAATDLSQDLLLRLIGERQAELAGSAFALGRQLFVERPGALARRFERYWRLLD</sequence>
<dbReference type="SMART" id="SM00880">
    <property type="entry name" value="CHAD"/>
    <property type="match status" value="1"/>
</dbReference>
<dbReference type="PROSITE" id="PS51708">
    <property type="entry name" value="CHAD"/>
    <property type="match status" value="1"/>
</dbReference>
<evidence type="ECO:0000259" key="1">
    <source>
        <dbReference type="PROSITE" id="PS51708"/>
    </source>
</evidence>
<gene>
    <name evidence="2" type="ORF">K1X15_10725</name>
</gene>
<organism evidence="2 3">
    <name type="scientific">Devosia salina</name>
    <dbReference type="NCBI Taxonomy" id="2860336"/>
    <lineage>
        <taxon>Bacteria</taxon>
        <taxon>Pseudomonadati</taxon>
        <taxon>Pseudomonadota</taxon>
        <taxon>Alphaproteobacteria</taxon>
        <taxon>Hyphomicrobiales</taxon>
        <taxon>Devosiaceae</taxon>
        <taxon>Devosia</taxon>
    </lineage>
</organism>
<protein>
    <submittedName>
        <fullName evidence="2">CHAD domain-containing protein</fullName>
    </submittedName>
</protein>
<dbReference type="PANTHER" id="PTHR39339:SF1">
    <property type="entry name" value="CHAD DOMAIN-CONTAINING PROTEIN"/>
    <property type="match status" value="1"/>
</dbReference>
<dbReference type="Pfam" id="PF05235">
    <property type="entry name" value="CHAD"/>
    <property type="match status" value="1"/>
</dbReference>
<name>A0ABX8WDT8_9HYPH</name>
<feature type="domain" description="CHAD" evidence="1">
    <location>
        <begin position="8"/>
        <end position="284"/>
    </location>
</feature>
<evidence type="ECO:0000313" key="2">
    <source>
        <dbReference type="EMBL" id="QYO75141.1"/>
    </source>
</evidence>
<evidence type="ECO:0000313" key="3">
    <source>
        <dbReference type="Proteomes" id="UP000825799"/>
    </source>
</evidence>
<dbReference type="InterPro" id="IPR007899">
    <property type="entry name" value="CHAD_dom"/>
</dbReference>
<dbReference type="InterPro" id="IPR038186">
    <property type="entry name" value="CHAD_dom_sf"/>
</dbReference>
<accession>A0ABX8WDT8</accession>
<dbReference type="PANTHER" id="PTHR39339">
    <property type="entry name" value="SLR1444 PROTEIN"/>
    <property type="match status" value="1"/>
</dbReference>
<keyword evidence="3" id="KW-1185">Reference proteome</keyword>
<dbReference type="RefSeq" id="WP_220303605.1">
    <property type="nucleotide sequence ID" value="NZ_CP080590.1"/>
</dbReference>
<reference evidence="2 3" key="1">
    <citation type="submission" date="2021-08" db="EMBL/GenBank/DDBJ databases">
        <title>Devosia salina sp. nov., isolated from the South China Sea sediment.</title>
        <authorList>
            <person name="Zhou Z."/>
        </authorList>
    </citation>
    <scope>NUCLEOTIDE SEQUENCE [LARGE SCALE GENOMIC DNA]</scope>
    <source>
        <strain evidence="2 3">SCS-3</strain>
    </source>
</reference>